<reference evidence="1" key="1">
    <citation type="submission" date="2012-09" db="EMBL/GenBank/DDBJ databases">
        <authorList>
            <person name="Martin A.A."/>
        </authorList>
    </citation>
    <scope>NUCLEOTIDE SEQUENCE</scope>
</reference>
<organism evidence="1 2">
    <name type="scientific">Angiostrongylus cantonensis</name>
    <name type="common">Rat lungworm</name>
    <dbReference type="NCBI Taxonomy" id="6313"/>
    <lineage>
        <taxon>Eukaryota</taxon>
        <taxon>Metazoa</taxon>
        <taxon>Ecdysozoa</taxon>
        <taxon>Nematoda</taxon>
        <taxon>Chromadorea</taxon>
        <taxon>Rhabditida</taxon>
        <taxon>Rhabditina</taxon>
        <taxon>Rhabditomorpha</taxon>
        <taxon>Strongyloidea</taxon>
        <taxon>Metastrongylidae</taxon>
        <taxon>Angiostrongylus</taxon>
    </lineage>
</organism>
<reference evidence="2" key="2">
    <citation type="submission" date="2017-02" db="UniProtKB">
        <authorList>
            <consortium name="WormBaseParasite"/>
        </authorList>
    </citation>
    <scope>IDENTIFICATION</scope>
</reference>
<name>A0A0K0DKF8_ANGCA</name>
<dbReference type="STRING" id="6313.A0A0K0DKF8"/>
<proteinExistence type="predicted"/>
<dbReference type="WBParaSite" id="ACAC_0001199101-mRNA-1">
    <property type="protein sequence ID" value="ACAC_0001199101-mRNA-1"/>
    <property type="gene ID" value="ACAC_0001199101"/>
</dbReference>
<accession>A0A0K0DKF8</accession>
<evidence type="ECO:0000313" key="2">
    <source>
        <dbReference type="WBParaSite" id="ACAC_0001199101-mRNA-1"/>
    </source>
</evidence>
<dbReference type="Proteomes" id="UP000035642">
    <property type="component" value="Unassembled WGS sequence"/>
</dbReference>
<evidence type="ECO:0000313" key="1">
    <source>
        <dbReference type="Proteomes" id="UP000035642"/>
    </source>
</evidence>
<keyword evidence="1" id="KW-1185">Reference proteome</keyword>
<protein>
    <submittedName>
        <fullName evidence="2">Uncharacterized protein</fullName>
    </submittedName>
</protein>
<sequence length="58" mass="6680">MRFSSVLRVIIRGPNGQPIWREVSDLRLPKGGKTVSFGQVSLLLYFIFVHFTNVCDFH</sequence>
<dbReference type="AlphaFoldDB" id="A0A0K0DKF8"/>